<evidence type="ECO:0000256" key="1">
    <source>
        <dbReference type="ARBA" id="ARBA00006336"/>
    </source>
</evidence>
<name>A0A559IXW7_9BACL</name>
<evidence type="ECO:0000256" key="2">
    <source>
        <dbReference type="ARBA" id="ARBA00022801"/>
    </source>
</evidence>
<dbReference type="EMBL" id="VNJK01000001">
    <property type="protein sequence ID" value="TVX92482.1"/>
    <property type="molecule type" value="Genomic_DNA"/>
</dbReference>
<proteinExistence type="inferred from homology"/>
<reference evidence="4 5" key="1">
    <citation type="submission" date="2019-07" db="EMBL/GenBank/DDBJ databases">
        <authorList>
            <person name="Kim J."/>
        </authorList>
    </citation>
    <scope>NUCLEOTIDE SEQUENCE [LARGE SCALE GENOMIC DNA]</scope>
    <source>
        <strain evidence="4 5">N4</strain>
    </source>
</reference>
<dbReference type="InterPro" id="IPR000868">
    <property type="entry name" value="Isochorismatase-like_dom"/>
</dbReference>
<dbReference type="InterPro" id="IPR050272">
    <property type="entry name" value="Isochorismatase-like_hydrls"/>
</dbReference>
<gene>
    <name evidence="4" type="ORF">FPZ44_05085</name>
</gene>
<dbReference type="AlphaFoldDB" id="A0A559IXW7"/>
<comment type="similarity">
    <text evidence="1">Belongs to the isochorismatase family.</text>
</comment>
<dbReference type="SUPFAM" id="SSF52499">
    <property type="entry name" value="Isochorismatase-like hydrolases"/>
    <property type="match status" value="1"/>
</dbReference>
<dbReference type="RefSeq" id="WP_144987988.1">
    <property type="nucleotide sequence ID" value="NZ_VNJK01000001.1"/>
</dbReference>
<evidence type="ECO:0000313" key="5">
    <source>
        <dbReference type="Proteomes" id="UP000318102"/>
    </source>
</evidence>
<dbReference type="Gene3D" id="3.40.50.850">
    <property type="entry name" value="Isochorismatase-like"/>
    <property type="match status" value="1"/>
</dbReference>
<dbReference type="InterPro" id="IPR036380">
    <property type="entry name" value="Isochorismatase-like_sf"/>
</dbReference>
<dbReference type="PANTHER" id="PTHR43540:SF14">
    <property type="entry name" value="ISOCHORISMATASE"/>
    <property type="match status" value="1"/>
</dbReference>
<accession>A0A559IXW7</accession>
<evidence type="ECO:0000259" key="3">
    <source>
        <dbReference type="Pfam" id="PF00857"/>
    </source>
</evidence>
<dbReference type="CDD" id="cd01014">
    <property type="entry name" value="nicotinamidase_related"/>
    <property type="match status" value="1"/>
</dbReference>
<dbReference type="Proteomes" id="UP000318102">
    <property type="component" value="Unassembled WGS sequence"/>
</dbReference>
<dbReference type="PANTHER" id="PTHR43540">
    <property type="entry name" value="PEROXYUREIDOACRYLATE/UREIDOACRYLATE AMIDOHYDROLASE-RELATED"/>
    <property type="match status" value="1"/>
</dbReference>
<feature type="domain" description="Isochorismatase-like" evidence="3">
    <location>
        <begin position="4"/>
        <end position="142"/>
    </location>
</feature>
<dbReference type="GO" id="GO:0016787">
    <property type="term" value="F:hydrolase activity"/>
    <property type="evidence" value="ECO:0007669"/>
    <property type="project" value="UniProtKB-KW"/>
</dbReference>
<keyword evidence="5" id="KW-1185">Reference proteome</keyword>
<keyword evidence="2 4" id="KW-0378">Hydrolase</keyword>
<dbReference type="Pfam" id="PF00857">
    <property type="entry name" value="Isochorismatase"/>
    <property type="match status" value="1"/>
</dbReference>
<comment type="caution">
    <text evidence="4">The sequence shown here is derived from an EMBL/GenBank/DDBJ whole genome shotgun (WGS) entry which is preliminary data.</text>
</comment>
<organism evidence="4 5">
    <name type="scientific">Paenibacillus agilis</name>
    <dbReference type="NCBI Taxonomy" id="3020863"/>
    <lineage>
        <taxon>Bacteria</taxon>
        <taxon>Bacillati</taxon>
        <taxon>Bacillota</taxon>
        <taxon>Bacilli</taxon>
        <taxon>Bacillales</taxon>
        <taxon>Paenibacillaceae</taxon>
        <taxon>Paenibacillus</taxon>
    </lineage>
</organism>
<evidence type="ECO:0000313" key="4">
    <source>
        <dbReference type="EMBL" id="TVX92482.1"/>
    </source>
</evidence>
<sequence length="176" mass="20003">MNNTALLIIDVQQGMFVEDNPVFNGEQLLANIGQLSDYARSHEIPIFYIQHTEPAGRELEKGSPAWLIHPHITPTASDIVIEKTTPDSFHQTELHQELQKRNIEHLLLTGIQSDVCVDTTCRRAFSLGYKSTLLTDAHSTWGSSELTAQQIIDHHNQVLRWFAITKETKDAIYKEK</sequence>
<dbReference type="OrthoDB" id="9785724at2"/>
<protein>
    <submittedName>
        <fullName evidence="4">Cysteine hydrolase</fullName>
    </submittedName>
</protein>